<dbReference type="PANTHER" id="PTHR43861:SF1">
    <property type="entry name" value="TRANS-ACONITATE 2-METHYLTRANSFERASE"/>
    <property type="match status" value="1"/>
</dbReference>
<proteinExistence type="predicted"/>
<dbReference type="PANTHER" id="PTHR43861">
    <property type="entry name" value="TRANS-ACONITATE 2-METHYLTRANSFERASE-RELATED"/>
    <property type="match status" value="1"/>
</dbReference>
<name>A0A4P6JLG0_KTERU</name>
<protein>
    <submittedName>
        <fullName evidence="1">Methyltransferase domain-containing protein</fullName>
    </submittedName>
</protein>
<accession>A0A4P6JLG0</accession>
<keyword evidence="2" id="KW-1185">Reference proteome</keyword>
<dbReference type="KEGG" id="kbs:EPA93_07775"/>
<keyword evidence="1" id="KW-0489">Methyltransferase</keyword>
<keyword evidence="1" id="KW-0808">Transferase</keyword>
<sequence length="218" mass="24538">MPEANAHLIALYRKLARGYDQGNFHGLKAWREEALKRLNLRHGDLVVDLGCGTGLNFPRLQEAVGPQGRIIGVDLTDAMLEQARQRVVAAGWKNVELVQADAASYEFPAEVSGILSTFALTFIPQAEIVIQHGSKALALGGRWVVLDMAWPDNVPMWGHHLLFFLGLSRYGITGKVLKRRPWQTVWNTMQQELSETERQSFWKGFFYLAWGKRPDAPA</sequence>
<dbReference type="AlphaFoldDB" id="A0A4P6JLG0"/>
<gene>
    <name evidence="1" type="ORF">EPA93_07775</name>
</gene>
<dbReference type="CDD" id="cd02440">
    <property type="entry name" value="AdoMet_MTases"/>
    <property type="match status" value="1"/>
</dbReference>
<dbReference type="EMBL" id="CP035758">
    <property type="protein sequence ID" value="QBD75913.1"/>
    <property type="molecule type" value="Genomic_DNA"/>
</dbReference>
<dbReference type="Proteomes" id="UP000290365">
    <property type="component" value="Chromosome"/>
</dbReference>
<dbReference type="OrthoDB" id="9808140at2"/>
<dbReference type="Pfam" id="PF01209">
    <property type="entry name" value="Ubie_methyltran"/>
    <property type="match status" value="1"/>
</dbReference>
<dbReference type="GO" id="GO:0032259">
    <property type="term" value="P:methylation"/>
    <property type="evidence" value="ECO:0007669"/>
    <property type="project" value="UniProtKB-KW"/>
</dbReference>
<dbReference type="GO" id="GO:0008168">
    <property type="term" value="F:methyltransferase activity"/>
    <property type="evidence" value="ECO:0007669"/>
    <property type="project" value="UniProtKB-KW"/>
</dbReference>
<dbReference type="InterPro" id="IPR029063">
    <property type="entry name" value="SAM-dependent_MTases_sf"/>
</dbReference>
<evidence type="ECO:0000313" key="1">
    <source>
        <dbReference type="EMBL" id="QBD75913.1"/>
    </source>
</evidence>
<dbReference type="SUPFAM" id="SSF53335">
    <property type="entry name" value="S-adenosyl-L-methionine-dependent methyltransferases"/>
    <property type="match status" value="1"/>
</dbReference>
<dbReference type="RefSeq" id="WP_129886509.1">
    <property type="nucleotide sequence ID" value="NZ_CP035758.1"/>
</dbReference>
<reference evidence="1 2" key="1">
    <citation type="submission" date="2019-01" db="EMBL/GenBank/DDBJ databases">
        <title>Ktedonosporobacter rubrisoli SCAWS-G2.</title>
        <authorList>
            <person name="Huang Y."/>
            <person name="Yan B."/>
        </authorList>
    </citation>
    <scope>NUCLEOTIDE SEQUENCE [LARGE SCALE GENOMIC DNA]</scope>
    <source>
        <strain evidence="1 2">SCAWS-G2</strain>
    </source>
</reference>
<organism evidence="1 2">
    <name type="scientific">Ktedonosporobacter rubrisoli</name>
    <dbReference type="NCBI Taxonomy" id="2509675"/>
    <lineage>
        <taxon>Bacteria</taxon>
        <taxon>Bacillati</taxon>
        <taxon>Chloroflexota</taxon>
        <taxon>Ktedonobacteria</taxon>
        <taxon>Ktedonobacterales</taxon>
        <taxon>Ktedonosporobacteraceae</taxon>
        <taxon>Ktedonosporobacter</taxon>
    </lineage>
</organism>
<evidence type="ECO:0000313" key="2">
    <source>
        <dbReference type="Proteomes" id="UP000290365"/>
    </source>
</evidence>
<dbReference type="Gene3D" id="3.40.50.150">
    <property type="entry name" value="Vaccinia Virus protein VP39"/>
    <property type="match status" value="1"/>
</dbReference>